<evidence type="ECO:0000313" key="1">
    <source>
        <dbReference type="EMBL" id="EZH73674.1"/>
    </source>
</evidence>
<dbReference type="RefSeq" id="WP_034242424.1">
    <property type="nucleotide sequence ID" value="NZ_AQRA01000005.1"/>
</dbReference>
<accession>A0A023BUQ6</accession>
<dbReference type="AlphaFoldDB" id="A0A023BUQ6"/>
<sequence length="113" mass="13554">MKIYLITSVFIFFCFQGFSQEKENLKLEEDTVTLQLHKTYSKFEFYPKKSKESGNEFLQRMNMIMKNRSKKDGLYAIQFERVNKSDGFESAGMIVLYNKKKFYTKRKKVKIDN</sequence>
<name>A0A023BUQ6_9FLAO</name>
<dbReference type="Proteomes" id="UP000023541">
    <property type="component" value="Unassembled WGS sequence"/>
</dbReference>
<dbReference type="STRING" id="1317122.ATO12_17205"/>
<proteinExistence type="predicted"/>
<reference evidence="1 2" key="1">
    <citation type="submission" date="2014-04" db="EMBL/GenBank/DDBJ databases">
        <title>Aquimarina sp. 22II-S11-z7 Genome Sequencing.</title>
        <authorList>
            <person name="Lai Q."/>
        </authorList>
    </citation>
    <scope>NUCLEOTIDE SEQUENCE [LARGE SCALE GENOMIC DNA]</scope>
    <source>
        <strain evidence="1 2">22II-S11-z7</strain>
    </source>
</reference>
<keyword evidence="2" id="KW-1185">Reference proteome</keyword>
<gene>
    <name evidence="1" type="ORF">ATO12_17205</name>
</gene>
<comment type="caution">
    <text evidence="1">The sequence shown here is derived from an EMBL/GenBank/DDBJ whole genome shotgun (WGS) entry which is preliminary data.</text>
</comment>
<protein>
    <submittedName>
        <fullName evidence="1">Uncharacterized protein</fullName>
    </submittedName>
</protein>
<evidence type="ECO:0000313" key="2">
    <source>
        <dbReference type="Proteomes" id="UP000023541"/>
    </source>
</evidence>
<organism evidence="1 2">
    <name type="scientific">Aquimarina atlantica</name>
    <dbReference type="NCBI Taxonomy" id="1317122"/>
    <lineage>
        <taxon>Bacteria</taxon>
        <taxon>Pseudomonadati</taxon>
        <taxon>Bacteroidota</taxon>
        <taxon>Flavobacteriia</taxon>
        <taxon>Flavobacteriales</taxon>
        <taxon>Flavobacteriaceae</taxon>
        <taxon>Aquimarina</taxon>
    </lineage>
</organism>
<dbReference type="EMBL" id="AQRA01000005">
    <property type="protein sequence ID" value="EZH73674.1"/>
    <property type="molecule type" value="Genomic_DNA"/>
</dbReference>